<keyword evidence="2" id="KW-1185">Reference proteome</keyword>
<accession>A0A9Q3FVB7</accession>
<gene>
    <name evidence="1" type="ORF">O181_083932</name>
</gene>
<organism evidence="1 2">
    <name type="scientific">Austropuccinia psidii MF-1</name>
    <dbReference type="NCBI Taxonomy" id="1389203"/>
    <lineage>
        <taxon>Eukaryota</taxon>
        <taxon>Fungi</taxon>
        <taxon>Dikarya</taxon>
        <taxon>Basidiomycota</taxon>
        <taxon>Pucciniomycotina</taxon>
        <taxon>Pucciniomycetes</taxon>
        <taxon>Pucciniales</taxon>
        <taxon>Sphaerophragmiaceae</taxon>
        <taxon>Austropuccinia</taxon>
    </lineage>
</organism>
<dbReference type="EMBL" id="AVOT02049032">
    <property type="protein sequence ID" value="MBW0544217.1"/>
    <property type="molecule type" value="Genomic_DNA"/>
</dbReference>
<dbReference type="AlphaFoldDB" id="A0A9Q3FVB7"/>
<evidence type="ECO:0000313" key="1">
    <source>
        <dbReference type="EMBL" id="MBW0544217.1"/>
    </source>
</evidence>
<evidence type="ECO:0000313" key="2">
    <source>
        <dbReference type="Proteomes" id="UP000765509"/>
    </source>
</evidence>
<dbReference type="OrthoDB" id="2998201at2759"/>
<name>A0A9Q3FVB7_9BASI</name>
<dbReference type="Proteomes" id="UP000765509">
    <property type="component" value="Unassembled WGS sequence"/>
</dbReference>
<sequence>MESQDKIATELQGASLNIVTPKTYKQAITSPEKSDWEDAIHSELCNMRDMGVYDILPILRATHVLGGGWVFVKKPVTKNTPVRFKARYIARGNRQMENEYN</sequence>
<proteinExistence type="predicted"/>
<reference evidence="1" key="1">
    <citation type="submission" date="2021-03" db="EMBL/GenBank/DDBJ databases">
        <title>Draft genome sequence of rust myrtle Austropuccinia psidii MF-1, a brazilian biotype.</title>
        <authorList>
            <person name="Quecine M.C."/>
            <person name="Pachon D.M.R."/>
            <person name="Bonatelli M.L."/>
            <person name="Correr F.H."/>
            <person name="Franceschini L.M."/>
            <person name="Leite T.F."/>
            <person name="Margarido G.R.A."/>
            <person name="Almeida C.A."/>
            <person name="Ferrarezi J.A."/>
            <person name="Labate C.A."/>
        </authorList>
    </citation>
    <scope>NUCLEOTIDE SEQUENCE</scope>
    <source>
        <strain evidence="1">MF-1</strain>
    </source>
</reference>
<evidence type="ECO:0008006" key="3">
    <source>
        <dbReference type="Google" id="ProtNLM"/>
    </source>
</evidence>
<protein>
    <recommendedName>
        <fullName evidence="3">Reverse transcriptase Ty1/copia-type domain-containing protein</fullName>
    </recommendedName>
</protein>
<comment type="caution">
    <text evidence="1">The sequence shown here is derived from an EMBL/GenBank/DDBJ whole genome shotgun (WGS) entry which is preliminary data.</text>
</comment>